<evidence type="ECO:0000256" key="7">
    <source>
        <dbReference type="SAM" id="MobiDB-lite"/>
    </source>
</evidence>
<keyword evidence="3" id="KW-0408">Iron</keyword>
<comment type="cofactor">
    <cofactor evidence="6">
        <name>[2Fe-2S] cluster</name>
        <dbReference type="ChEBI" id="CHEBI:190135"/>
    </cofactor>
</comment>
<dbReference type="GO" id="GO:0051537">
    <property type="term" value="F:2 iron, 2 sulfur cluster binding"/>
    <property type="evidence" value="ECO:0007669"/>
    <property type="project" value="UniProtKB-KW"/>
</dbReference>
<keyword evidence="4" id="KW-0411">Iron-sulfur</keyword>
<evidence type="ECO:0000256" key="8">
    <source>
        <dbReference type="SAM" id="Phobius"/>
    </source>
</evidence>
<keyword evidence="8" id="KW-1133">Transmembrane helix</keyword>
<dbReference type="AlphaFoldDB" id="A0A381N1T4"/>
<keyword evidence="8" id="KW-0812">Transmembrane</keyword>
<keyword evidence="5" id="KW-1015">Disulfide bond</keyword>
<dbReference type="Pfam" id="PF00355">
    <property type="entry name" value="Rieske"/>
    <property type="match status" value="1"/>
</dbReference>
<dbReference type="CDD" id="cd03467">
    <property type="entry name" value="Rieske"/>
    <property type="match status" value="1"/>
</dbReference>
<organism evidence="10">
    <name type="scientific">marine metagenome</name>
    <dbReference type="NCBI Taxonomy" id="408172"/>
    <lineage>
        <taxon>unclassified sequences</taxon>
        <taxon>metagenomes</taxon>
        <taxon>ecological metagenomes</taxon>
    </lineage>
</organism>
<protein>
    <recommendedName>
        <fullName evidence="9">Rieske domain-containing protein</fullName>
    </recommendedName>
</protein>
<evidence type="ECO:0000259" key="9">
    <source>
        <dbReference type="PROSITE" id="PS51296"/>
    </source>
</evidence>
<dbReference type="InterPro" id="IPR036922">
    <property type="entry name" value="Rieske_2Fe-2S_sf"/>
</dbReference>
<feature type="region of interest" description="Disordered" evidence="7">
    <location>
        <begin position="1"/>
        <end position="23"/>
    </location>
</feature>
<reference evidence="10" key="1">
    <citation type="submission" date="2018-05" db="EMBL/GenBank/DDBJ databases">
        <authorList>
            <person name="Lanie J.A."/>
            <person name="Ng W.-L."/>
            <person name="Kazmierczak K.M."/>
            <person name="Andrzejewski T.M."/>
            <person name="Davidsen T.M."/>
            <person name="Wayne K.J."/>
            <person name="Tettelin H."/>
            <person name="Glass J.I."/>
            <person name="Rusch D."/>
            <person name="Podicherti R."/>
            <person name="Tsui H.-C.T."/>
            <person name="Winkler M.E."/>
        </authorList>
    </citation>
    <scope>NUCLEOTIDE SEQUENCE</scope>
</reference>
<dbReference type="InterPro" id="IPR014349">
    <property type="entry name" value="Rieske_Fe-S_prot"/>
</dbReference>
<name>A0A381N1T4_9ZZZZ</name>
<dbReference type="PROSITE" id="PS51296">
    <property type="entry name" value="RIESKE"/>
    <property type="match status" value="1"/>
</dbReference>
<dbReference type="GO" id="GO:0046872">
    <property type="term" value="F:metal ion binding"/>
    <property type="evidence" value="ECO:0007669"/>
    <property type="project" value="UniProtKB-KW"/>
</dbReference>
<dbReference type="InterPro" id="IPR017941">
    <property type="entry name" value="Rieske_2Fe-2S"/>
</dbReference>
<proteinExistence type="predicted"/>
<evidence type="ECO:0000256" key="2">
    <source>
        <dbReference type="ARBA" id="ARBA00022723"/>
    </source>
</evidence>
<evidence type="ECO:0000256" key="1">
    <source>
        <dbReference type="ARBA" id="ARBA00022714"/>
    </source>
</evidence>
<dbReference type="EMBL" id="UINC01000075">
    <property type="protein sequence ID" value="SUZ48570.1"/>
    <property type="molecule type" value="Genomic_DNA"/>
</dbReference>
<dbReference type="GO" id="GO:0016020">
    <property type="term" value="C:membrane"/>
    <property type="evidence" value="ECO:0007669"/>
    <property type="project" value="InterPro"/>
</dbReference>
<feature type="transmembrane region" description="Helical" evidence="8">
    <location>
        <begin position="33"/>
        <end position="57"/>
    </location>
</feature>
<evidence type="ECO:0000256" key="3">
    <source>
        <dbReference type="ARBA" id="ARBA00023004"/>
    </source>
</evidence>
<keyword evidence="8" id="KW-0472">Membrane</keyword>
<keyword evidence="1" id="KW-0001">2Fe-2S</keyword>
<evidence type="ECO:0000256" key="4">
    <source>
        <dbReference type="ARBA" id="ARBA00023014"/>
    </source>
</evidence>
<accession>A0A381N1T4</accession>
<sequence>MSEEKITPTASVGTSTQDSENRTEMGRRGFFKWLSLGWIAFAGATGGFFTVMIRFLFPNVLFEPPQTLKIGFPNDYATNTVDIRYKKSFNIWVVRDEESIFALSTVCTHLGCTPNWLRTEGKFKCPCHGSGFRMTGINFEGPAPRPLERYKVSLSNDGQILVDKTKSFKWEKGEWENSESFLVV</sequence>
<dbReference type="PANTHER" id="PTHR10134">
    <property type="entry name" value="CYTOCHROME B-C1 COMPLEX SUBUNIT RIESKE, MITOCHONDRIAL"/>
    <property type="match status" value="1"/>
</dbReference>
<evidence type="ECO:0000313" key="10">
    <source>
        <dbReference type="EMBL" id="SUZ48570.1"/>
    </source>
</evidence>
<feature type="domain" description="Rieske" evidence="9">
    <location>
        <begin position="93"/>
        <end position="161"/>
    </location>
</feature>
<evidence type="ECO:0000256" key="5">
    <source>
        <dbReference type="ARBA" id="ARBA00023157"/>
    </source>
</evidence>
<dbReference type="Gene3D" id="2.102.10.10">
    <property type="entry name" value="Rieske [2Fe-2S] iron-sulphur domain"/>
    <property type="match status" value="1"/>
</dbReference>
<dbReference type="InterPro" id="IPR005805">
    <property type="entry name" value="Rieske_Fe-S_prot_C"/>
</dbReference>
<feature type="compositionally biased region" description="Polar residues" evidence="7">
    <location>
        <begin position="8"/>
        <end position="18"/>
    </location>
</feature>
<evidence type="ECO:0000256" key="6">
    <source>
        <dbReference type="ARBA" id="ARBA00034078"/>
    </source>
</evidence>
<gene>
    <name evidence="10" type="ORF">METZ01_LOCUS1424</name>
</gene>
<dbReference type="SUPFAM" id="SSF50022">
    <property type="entry name" value="ISP domain"/>
    <property type="match status" value="1"/>
</dbReference>
<dbReference type="PRINTS" id="PR00162">
    <property type="entry name" value="RIESKE"/>
</dbReference>
<keyword evidence="2" id="KW-0479">Metal-binding</keyword>